<feature type="compositionally biased region" description="Acidic residues" evidence="1">
    <location>
        <begin position="70"/>
        <end position="84"/>
    </location>
</feature>
<dbReference type="VEuPathDB" id="FungiDB:MUCCIDRAFT_157873"/>
<feature type="region of interest" description="Disordered" evidence="1">
    <location>
        <begin position="66"/>
        <end position="89"/>
    </location>
</feature>
<dbReference type="Pfam" id="PF08615">
    <property type="entry name" value="RNase_H2_suC"/>
    <property type="match status" value="1"/>
</dbReference>
<name>A0A168PE58_MUCCL</name>
<dbReference type="PANTHER" id="PTHR47204:SF1">
    <property type="entry name" value="RIBONUCLEASE H2 SUBUNIT C"/>
    <property type="match status" value="1"/>
</dbReference>
<dbReference type="InterPro" id="IPR013924">
    <property type="entry name" value="RNase_H2_suC"/>
</dbReference>
<keyword evidence="3" id="KW-1185">Reference proteome</keyword>
<dbReference type="OrthoDB" id="6222486at2759"/>
<evidence type="ECO:0000256" key="1">
    <source>
        <dbReference type="SAM" id="MobiDB-lite"/>
    </source>
</evidence>
<dbReference type="EMBL" id="AMYB01000001">
    <property type="protein sequence ID" value="OAD07603.1"/>
    <property type="molecule type" value="Genomic_DNA"/>
</dbReference>
<sequence>MTDIKAHLLPFSVDKEGTVNTKQYFKYEKNEADEHYETIMMGRKLVGRSVALNDKTQCLVYEKMSSDRYQDEEDEEMAEADDEEKVPSWTRTDTSIQEFILWKKDTAPNAQDPRIHALDKWIDISEAIHEPIPLPTDV</sequence>
<reference evidence="2 3" key="1">
    <citation type="submission" date="2015-06" db="EMBL/GenBank/DDBJ databases">
        <title>Expansion of signal transduction pathways in fungi by whole-genome duplication.</title>
        <authorList>
            <consortium name="DOE Joint Genome Institute"/>
            <person name="Corrochano L.M."/>
            <person name="Kuo A."/>
            <person name="Marcet-Houben M."/>
            <person name="Polaino S."/>
            <person name="Salamov A."/>
            <person name="Villalobos J.M."/>
            <person name="Alvarez M.I."/>
            <person name="Avalos J."/>
            <person name="Benito E.P."/>
            <person name="Benoit I."/>
            <person name="Burger G."/>
            <person name="Camino L.P."/>
            <person name="Canovas D."/>
            <person name="Cerda-Olmedo E."/>
            <person name="Cheng J.-F."/>
            <person name="Dominguez A."/>
            <person name="Elias M."/>
            <person name="Eslava A.P."/>
            <person name="Glaser F."/>
            <person name="Grimwood J."/>
            <person name="Gutierrez G."/>
            <person name="Heitman J."/>
            <person name="Henrissat B."/>
            <person name="Iturriaga E.A."/>
            <person name="Lang B.F."/>
            <person name="Lavin J.L."/>
            <person name="Lee S."/>
            <person name="Li W."/>
            <person name="Lindquist E."/>
            <person name="Lopez-Garcia S."/>
            <person name="Luque E.M."/>
            <person name="Marcos A.T."/>
            <person name="Martin J."/>
            <person name="Mccluskey K."/>
            <person name="Medina H.R."/>
            <person name="Miralles-Duran A."/>
            <person name="Miyazaki A."/>
            <person name="Munoz-Torres E."/>
            <person name="Oguiza J.A."/>
            <person name="Ohm R."/>
            <person name="Olmedo M."/>
            <person name="Orejas M."/>
            <person name="Ortiz-Castellanos L."/>
            <person name="Pisabarro A.G."/>
            <person name="Rodriguez-Romero J."/>
            <person name="Ruiz-Herrera J."/>
            <person name="Ruiz-Vazquez R."/>
            <person name="Sanz C."/>
            <person name="Schackwitz W."/>
            <person name="Schmutz J."/>
            <person name="Shahriari M."/>
            <person name="Shelest E."/>
            <person name="Silva-Franco F."/>
            <person name="Soanes D."/>
            <person name="Syed K."/>
            <person name="Tagua V.G."/>
            <person name="Talbot N.J."/>
            <person name="Thon M."/>
            <person name="De Vries R.P."/>
            <person name="Wiebenga A."/>
            <person name="Yadav J.S."/>
            <person name="Braun E.L."/>
            <person name="Baker S."/>
            <person name="Garre V."/>
            <person name="Horwitz B."/>
            <person name="Torres-Martinez S."/>
            <person name="Idnurm A."/>
            <person name="Herrera-Estrella A."/>
            <person name="Gabaldon T."/>
            <person name="Grigoriev I.V."/>
        </authorList>
    </citation>
    <scope>NUCLEOTIDE SEQUENCE [LARGE SCALE GENOMIC DNA]</scope>
    <source>
        <strain evidence="2 3">CBS 277.49</strain>
    </source>
</reference>
<gene>
    <name evidence="2" type="ORF">MUCCIDRAFT_157873</name>
</gene>
<dbReference type="Gene3D" id="2.40.128.680">
    <property type="match status" value="1"/>
</dbReference>
<dbReference type="GO" id="GO:0006401">
    <property type="term" value="P:RNA catabolic process"/>
    <property type="evidence" value="ECO:0007669"/>
    <property type="project" value="InterPro"/>
</dbReference>
<protein>
    <submittedName>
        <fullName evidence="2">Uncharacterized protein</fullName>
    </submittedName>
</protein>
<comment type="caution">
    <text evidence="2">The sequence shown here is derived from an EMBL/GenBank/DDBJ whole genome shotgun (WGS) entry which is preliminary data.</text>
</comment>
<evidence type="ECO:0000313" key="3">
    <source>
        <dbReference type="Proteomes" id="UP000077051"/>
    </source>
</evidence>
<dbReference type="PANTHER" id="PTHR47204">
    <property type="entry name" value="OS02G0168900 PROTEIN"/>
    <property type="match status" value="1"/>
</dbReference>
<organism evidence="2 3">
    <name type="scientific">Mucor lusitanicus CBS 277.49</name>
    <dbReference type="NCBI Taxonomy" id="747725"/>
    <lineage>
        <taxon>Eukaryota</taxon>
        <taxon>Fungi</taxon>
        <taxon>Fungi incertae sedis</taxon>
        <taxon>Mucoromycota</taxon>
        <taxon>Mucoromycotina</taxon>
        <taxon>Mucoromycetes</taxon>
        <taxon>Mucorales</taxon>
        <taxon>Mucorineae</taxon>
        <taxon>Mucoraceae</taxon>
        <taxon>Mucor</taxon>
    </lineage>
</organism>
<dbReference type="STRING" id="747725.A0A168PE58"/>
<accession>A0A168PE58</accession>
<evidence type="ECO:0000313" key="2">
    <source>
        <dbReference type="EMBL" id="OAD07603.1"/>
    </source>
</evidence>
<dbReference type="AlphaFoldDB" id="A0A168PE58"/>
<dbReference type="GO" id="GO:0032299">
    <property type="term" value="C:ribonuclease H2 complex"/>
    <property type="evidence" value="ECO:0007669"/>
    <property type="project" value="InterPro"/>
</dbReference>
<proteinExistence type="predicted"/>
<dbReference type="Proteomes" id="UP000077051">
    <property type="component" value="Unassembled WGS sequence"/>
</dbReference>